<dbReference type="Pfam" id="PF03629">
    <property type="entry name" value="SASA"/>
    <property type="match status" value="2"/>
</dbReference>
<dbReference type="InterPro" id="IPR013783">
    <property type="entry name" value="Ig-like_fold"/>
</dbReference>
<dbReference type="InterPro" id="IPR036514">
    <property type="entry name" value="SGNH_hydro_sf"/>
</dbReference>
<evidence type="ECO:0000313" key="4">
    <source>
        <dbReference type="EMBL" id="TCN53725.1"/>
    </source>
</evidence>
<evidence type="ECO:0000313" key="5">
    <source>
        <dbReference type="Proteomes" id="UP000295270"/>
    </source>
</evidence>
<name>A0ABY2AUU9_9FLAO</name>
<evidence type="ECO:0000259" key="3">
    <source>
        <dbReference type="Pfam" id="PF03629"/>
    </source>
</evidence>
<accession>A0ABY2AUU9</accession>
<dbReference type="EMBL" id="SLWA01000008">
    <property type="protein sequence ID" value="TCN53725.1"/>
    <property type="molecule type" value="Genomic_DNA"/>
</dbReference>
<proteinExistence type="predicted"/>
<sequence>MKDYNKNILPQSSQGLPQGAQTIANFAVKYFILNFKIKKMKKNIIFLFLVFSIMANANVRMPLLFSDGMVLQRNKPIPVWGWADPGEKVEIHFNKQTKTVQTDKNGKWTVSLNPEKAGGPFELNITGKNKITIKDVLVGEVWICSGQSNMEFQVFKTVNAEKEINDSNYPMIRHFGVAQDLSGSPKNDLKQGKWEITSKETVGNFTAVGYYFAKKLYAELKIPIGIINTSWGGTNVETWTSREAFQKSDEFKAIIADVPVLNMDSISKLYAAKMKERVERIQGTEVTTTNENTFKDPAFNDKSWGELNTPGLWENQPLGDLDGVVWMRKTITLSAEDIKNKAVISLAKIDDEDITYVNGIEVGTNKAWDARRVYEIPANVLKEGINVIAIRIVDNSGGGGIYGEKEDLKLTVGSKIIPLDGNWKFKVIVVKTALSPNSYPSLLYNAMINPLVPYAFEGVLWYQGEANVTRASQYKKAFPLMITDWRTKWNQGNFPFYFVQLATFNEFGGNSQKGSRWAELREAQTETLKLPNTGMAVTTDIGNAKDIHPTNKQDVGLRLAAIALNNVYGKKQVFSGPMYKSMETKGNEIVLTFDHTGSGLTASDHSENVKGFEIAGADKVFHPAKAIIQNNKIIVSAPEVPNPVSVHYGWADDDTEINLFNKEKFPASPFRTDNWEMITVNEKYKVSK</sequence>
<dbReference type="PANTHER" id="PTHR22901">
    <property type="entry name" value="SIALATE O-ACETYLESTERASE"/>
    <property type="match status" value="1"/>
</dbReference>
<dbReference type="SUPFAM" id="SSF52266">
    <property type="entry name" value="SGNH hydrolase"/>
    <property type="match status" value="1"/>
</dbReference>
<evidence type="ECO:0000256" key="1">
    <source>
        <dbReference type="ARBA" id="ARBA00022801"/>
    </source>
</evidence>
<evidence type="ECO:0000256" key="2">
    <source>
        <dbReference type="SAM" id="Phobius"/>
    </source>
</evidence>
<reference evidence="4 5" key="1">
    <citation type="journal article" date="2015" name="Stand. Genomic Sci.">
        <title>Genomic Encyclopedia of Bacterial and Archaeal Type Strains, Phase III: the genomes of soil and plant-associated and newly described type strains.</title>
        <authorList>
            <person name="Whitman W.B."/>
            <person name="Woyke T."/>
            <person name="Klenk H.P."/>
            <person name="Zhou Y."/>
            <person name="Lilburn T.G."/>
            <person name="Beck B.J."/>
            <person name="De Vos P."/>
            <person name="Vandamme P."/>
            <person name="Eisen J.A."/>
            <person name="Garrity G."/>
            <person name="Hugenholtz P."/>
            <person name="Kyrpides N.C."/>
        </authorList>
    </citation>
    <scope>NUCLEOTIDE SEQUENCE [LARGE SCALE GENOMIC DNA]</scope>
    <source>
        <strain evidence="4 5">P5626</strain>
    </source>
</reference>
<dbReference type="Gene3D" id="3.40.50.1110">
    <property type="entry name" value="SGNH hydrolase"/>
    <property type="match status" value="2"/>
</dbReference>
<dbReference type="InterPro" id="IPR008979">
    <property type="entry name" value="Galactose-bd-like_sf"/>
</dbReference>
<keyword evidence="2" id="KW-0472">Membrane</keyword>
<feature type="domain" description="Sialate O-acetylesterase" evidence="3">
    <location>
        <begin position="140"/>
        <end position="242"/>
    </location>
</feature>
<dbReference type="InterPro" id="IPR005181">
    <property type="entry name" value="SASA"/>
</dbReference>
<keyword evidence="5" id="KW-1185">Reference proteome</keyword>
<dbReference type="PANTHER" id="PTHR22901:SF0">
    <property type="entry name" value="SIALATE O-ACETYLESTERASE"/>
    <property type="match status" value="1"/>
</dbReference>
<keyword evidence="1" id="KW-0378">Hydrolase</keyword>
<keyword evidence="2" id="KW-0812">Transmembrane</keyword>
<dbReference type="SUPFAM" id="SSF49785">
    <property type="entry name" value="Galactose-binding domain-like"/>
    <property type="match status" value="1"/>
</dbReference>
<dbReference type="Gene3D" id="2.60.40.10">
    <property type="entry name" value="Immunoglobulins"/>
    <property type="match status" value="1"/>
</dbReference>
<protein>
    <submittedName>
        <fullName evidence="4">Sialate O-acetylesterase</fullName>
    </submittedName>
</protein>
<feature type="domain" description="Sialate O-acetylesterase" evidence="3">
    <location>
        <begin position="443"/>
        <end position="560"/>
    </location>
</feature>
<feature type="transmembrane region" description="Helical" evidence="2">
    <location>
        <begin position="44"/>
        <end position="65"/>
    </location>
</feature>
<organism evidence="4 5">
    <name type="scientific">Flavobacterium circumlabens</name>
    <dbReference type="NCBI Taxonomy" id="2133765"/>
    <lineage>
        <taxon>Bacteria</taxon>
        <taxon>Pseudomonadati</taxon>
        <taxon>Bacteroidota</taxon>
        <taxon>Flavobacteriia</taxon>
        <taxon>Flavobacteriales</taxon>
        <taxon>Flavobacteriaceae</taxon>
        <taxon>Flavobacterium</taxon>
    </lineage>
</organism>
<gene>
    <name evidence="4" type="ORF">EV142_10829</name>
</gene>
<keyword evidence="2" id="KW-1133">Transmembrane helix</keyword>
<dbReference type="InterPro" id="IPR039329">
    <property type="entry name" value="SIAE"/>
</dbReference>
<dbReference type="Proteomes" id="UP000295270">
    <property type="component" value="Unassembled WGS sequence"/>
</dbReference>
<comment type="caution">
    <text evidence="4">The sequence shown here is derived from an EMBL/GenBank/DDBJ whole genome shotgun (WGS) entry which is preliminary data.</text>
</comment>